<feature type="transmembrane region" description="Helical" evidence="7">
    <location>
        <begin position="12"/>
        <end position="32"/>
    </location>
</feature>
<organism evidence="9 10">
    <name type="scientific">Polyplax serrata</name>
    <name type="common">Common mouse louse</name>
    <dbReference type="NCBI Taxonomy" id="468196"/>
    <lineage>
        <taxon>Eukaryota</taxon>
        <taxon>Metazoa</taxon>
        <taxon>Ecdysozoa</taxon>
        <taxon>Arthropoda</taxon>
        <taxon>Hexapoda</taxon>
        <taxon>Insecta</taxon>
        <taxon>Pterygota</taxon>
        <taxon>Neoptera</taxon>
        <taxon>Paraneoptera</taxon>
        <taxon>Psocodea</taxon>
        <taxon>Troctomorpha</taxon>
        <taxon>Phthiraptera</taxon>
        <taxon>Anoplura</taxon>
        <taxon>Polyplacidae</taxon>
        <taxon>Polyplax</taxon>
    </lineage>
</organism>
<dbReference type="PANTHER" id="PTHR16189:SF0">
    <property type="entry name" value="TRANSMEMBRANE PROTEIN 104"/>
    <property type="match status" value="1"/>
</dbReference>
<dbReference type="InterPro" id="IPR013057">
    <property type="entry name" value="AA_transpt_TM"/>
</dbReference>
<evidence type="ECO:0000259" key="8">
    <source>
        <dbReference type="Pfam" id="PF01490"/>
    </source>
</evidence>
<dbReference type="GO" id="GO:0016020">
    <property type="term" value="C:membrane"/>
    <property type="evidence" value="ECO:0007669"/>
    <property type="project" value="UniProtKB-SubCell"/>
</dbReference>
<keyword evidence="3 7" id="KW-1133">Transmembrane helix</keyword>
<evidence type="ECO:0000256" key="5">
    <source>
        <dbReference type="ARBA" id="ARBA00023180"/>
    </source>
</evidence>
<protein>
    <recommendedName>
        <fullName evidence="8">Amino acid transporter transmembrane domain-containing protein</fullName>
    </recommendedName>
</protein>
<dbReference type="Proteomes" id="UP001372834">
    <property type="component" value="Unassembled WGS sequence"/>
</dbReference>
<dbReference type="AlphaFoldDB" id="A0AAN8XSU3"/>
<feature type="transmembrane region" description="Helical" evidence="7">
    <location>
        <begin position="126"/>
        <end position="146"/>
    </location>
</feature>
<evidence type="ECO:0000313" key="9">
    <source>
        <dbReference type="EMBL" id="KAK6645551.1"/>
    </source>
</evidence>
<comment type="subcellular location">
    <subcellularLocation>
        <location evidence="1">Membrane</location>
        <topology evidence="1">Multi-pass membrane protein</topology>
    </subcellularLocation>
</comment>
<comment type="similarity">
    <text evidence="6">Belongs to the TMEM104 family.</text>
</comment>
<feature type="domain" description="Amino acid transporter transmembrane" evidence="8">
    <location>
        <begin position="12"/>
        <end position="461"/>
    </location>
</feature>
<dbReference type="EMBL" id="JAWJWE010000001">
    <property type="protein sequence ID" value="KAK6645551.1"/>
    <property type="molecule type" value="Genomic_DNA"/>
</dbReference>
<sequence>MPASRRDDKYSSVVGAIFLFNLIVGTGALALPCALQNAGWVVGVALLLILGLFSYITVTFIVESLAVANAVSRKRYGESSNTTEEVRQRLIQNPDPDAGESYVYDITEKYELGQMAVLLSPKWCQIIIYGSLCLYLFGDLSIYAVVFGRTWANVLCNTESSNKTGVAVQNAPCWQDSNITEINVYRLSILAFVILLGPFVFFNLQKTKILQIFTGVMRWVAFFIMIVWCIVKLSREGRKGYPVIAEISALPTLFGTLVYSFMTQHSIPGLVYPIRHKNHIRFILPIDFTVITIFYLLLALTAIFTYPKLNEVYTLTFWDESEGPEIHLFQKILAYYLALYPVFTIGTNFPLLAITLRNNFRAMILRDAQPKWYFDQFLFPLIVLLLPILLALAVSDLHLLVGIIGSYCGTCVQYLIPCILVTFARQHARSIDIQNKFSSPFKSKFWIYAVYVWMILSLIFITINLAKLLV</sequence>
<evidence type="ECO:0000256" key="6">
    <source>
        <dbReference type="ARBA" id="ARBA00038166"/>
    </source>
</evidence>
<evidence type="ECO:0000256" key="1">
    <source>
        <dbReference type="ARBA" id="ARBA00004141"/>
    </source>
</evidence>
<evidence type="ECO:0000256" key="2">
    <source>
        <dbReference type="ARBA" id="ARBA00022692"/>
    </source>
</evidence>
<keyword evidence="2 7" id="KW-0812">Transmembrane</keyword>
<evidence type="ECO:0000313" key="10">
    <source>
        <dbReference type="Proteomes" id="UP001372834"/>
    </source>
</evidence>
<feature type="transmembrane region" description="Helical" evidence="7">
    <location>
        <begin position="282"/>
        <end position="306"/>
    </location>
</feature>
<reference evidence="9 10" key="1">
    <citation type="submission" date="2023-10" db="EMBL/GenBank/DDBJ databases">
        <title>Genomes of two closely related lineages of the louse Polyplax serrata with different host specificities.</title>
        <authorList>
            <person name="Martinu J."/>
            <person name="Tarabai H."/>
            <person name="Stefka J."/>
            <person name="Hypsa V."/>
        </authorList>
    </citation>
    <scope>NUCLEOTIDE SEQUENCE [LARGE SCALE GENOMIC DNA]</scope>
    <source>
        <strain evidence="9">HR10_N</strain>
    </source>
</reference>
<feature type="transmembrane region" description="Helical" evidence="7">
    <location>
        <begin position="445"/>
        <end position="466"/>
    </location>
</feature>
<name>A0AAN8XSU3_POLSC</name>
<dbReference type="PANTHER" id="PTHR16189">
    <property type="entry name" value="TRANSMEMBRANE PROTEIN 104-RELATED"/>
    <property type="match status" value="1"/>
</dbReference>
<feature type="transmembrane region" description="Helical" evidence="7">
    <location>
        <begin position="38"/>
        <end position="66"/>
    </location>
</feature>
<gene>
    <name evidence="9" type="ORF">RUM43_001828</name>
</gene>
<keyword evidence="5" id="KW-0325">Glycoprotein</keyword>
<feature type="transmembrane region" description="Helical" evidence="7">
    <location>
        <begin position="400"/>
        <end position="424"/>
    </location>
</feature>
<evidence type="ECO:0000256" key="3">
    <source>
        <dbReference type="ARBA" id="ARBA00022989"/>
    </source>
</evidence>
<dbReference type="Pfam" id="PF01490">
    <property type="entry name" value="Aa_trans"/>
    <property type="match status" value="1"/>
</dbReference>
<feature type="transmembrane region" description="Helical" evidence="7">
    <location>
        <begin position="216"/>
        <end position="234"/>
    </location>
</feature>
<feature type="transmembrane region" description="Helical" evidence="7">
    <location>
        <begin position="184"/>
        <end position="204"/>
    </location>
</feature>
<comment type="caution">
    <text evidence="9">The sequence shown here is derived from an EMBL/GenBank/DDBJ whole genome shotgun (WGS) entry which is preliminary data.</text>
</comment>
<feature type="transmembrane region" description="Helical" evidence="7">
    <location>
        <begin position="377"/>
        <end position="394"/>
    </location>
</feature>
<keyword evidence="4 7" id="KW-0472">Membrane</keyword>
<feature type="transmembrane region" description="Helical" evidence="7">
    <location>
        <begin position="333"/>
        <end position="356"/>
    </location>
</feature>
<accession>A0AAN8XSU3</accession>
<evidence type="ECO:0000256" key="4">
    <source>
        <dbReference type="ARBA" id="ARBA00023136"/>
    </source>
</evidence>
<proteinExistence type="inferred from homology"/>
<evidence type="ECO:0000256" key="7">
    <source>
        <dbReference type="SAM" id="Phobius"/>
    </source>
</evidence>